<comment type="caution">
    <text evidence="1">The sequence shown here is derived from an EMBL/GenBank/DDBJ whole genome shotgun (WGS) entry which is preliminary data.</text>
</comment>
<accession>A0A1F7RX35</accession>
<name>A0A1F7RX35_9BACT</name>
<gene>
    <name evidence="1" type="ORF">A2149_06575</name>
</gene>
<dbReference type="Pfam" id="PF20660">
    <property type="entry name" value="DUF6812"/>
    <property type="match status" value="1"/>
</dbReference>
<evidence type="ECO:0000313" key="1">
    <source>
        <dbReference type="EMBL" id="OGL46116.1"/>
    </source>
</evidence>
<proteinExistence type="predicted"/>
<protein>
    <submittedName>
        <fullName evidence="1">Uncharacterized protein</fullName>
    </submittedName>
</protein>
<dbReference type="Proteomes" id="UP000178435">
    <property type="component" value="Unassembled WGS sequence"/>
</dbReference>
<dbReference type="InterPro" id="IPR049210">
    <property type="entry name" value="DUF6812"/>
</dbReference>
<dbReference type="AlphaFoldDB" id="A0A1F7RX35"/>
<evidence type="ECO:0000313" key="2">
    <source>
        <dbReference type="Proteomes" id="UP000178435"/>
    </source>
</evidence>
<dbReference type="EMBL" id="MGDF01000062">
    <property type="protein sequence ID" value="OGL46116.1"/>
    <property type="molecule type" value="Genomic_DNA"/>
</dbReference>
<reference evidence="1 2" key="1">
    <citation type="journal article" date="2016" name="Nat. Commun.">
        <title>Thousands of microbial genomes shed light on interconnected biogeochemical processes in an aquifer system.</title>
        <authorList>
            <person name="Anantharaman K."/>
            <person name="Brown C.T."/>
            <person name="Hug L.A."/>
            <person name="Sharon I."/>
            <person name="Castelle C.J."/>
            <person name="Probst A.J."/>
            <person name="Thomas B.C."/>
            <person name="Singh A."/>
            <person name="Wilkins M.J."/>
            <person name="Karaoz U."/>
            <person name="Brodie E.L."/>
            <person name="Williams K.H."/>
            <person name="Hubbard S.S."/>
            <person name="Banfield J.F."/>
        </authorList>
    </citation>
    <scope>NUCLEOTIDE SEQUENCE [LARGE SCALE GENOMIC DNA]</scope>
</reference>
<organism evidence="1 2">
    <name type="scientific">Candidatus Schekmanbacteria bacterium RBG_16_38_11</name>
    <dbReference type="NCBI Taxonomy" id="1817880"/>
    <lineage>
        <taxon>Bacteria</taxon>
        <taxon>Candidatus Schekmaniibacteriota</taxon>
    </lineage>
</organism>
<sequence length="119" mass="13594">MEEKRTGERRNLPDRRIPVVITSNKYFEKVRVLKVRIIMVTKQVYAGEFYIPEVKRRLSDAINDENSFINLTNVTIDSDSEPINSIALNKELIVSVEELPLADVQDLNPEEQPQGPNAA</sequence>